<reference evidence="3 4" key="1">
    <citation type="submission" date="2022-03" db="EMBL/GenBank/DDBJ databases">
        <title>Pseudonocardia alaer sp. nov., a novel actinomycete isolated from reed forest soil.</title>
        <authorList>
            <person name="Wang L."/>
        </authorList>
    </citation>
    <scope>NUCLEOTIDE SEQUENCE [LARGE SCALE GENOMIC DNA]</scope>
    <source>
        <strain evidence="3 4">Y-16303</strain>
    </source>
</reference>
<dbReference type="SUPFAM" id="SSF53474">
    <property type="entry name" value="alpha/beta-Hydrolases"/>
    <property type="match status" value="1"/>
</dbReference>
<feature type="domain" description="BD-FAE-like" evidence="2">
    <location>
        <begin position="31"/>
        <end position="229"/>
    </location>
</feature>
<dbReference type="RefSeq" id="WP_241037833.1">
    <property type="nucleotide sequence ID" value="NZ_BAAAJF010000005.1"/>
</dbReference>
<sequence>MSRPEAPLRFEYGIHPAQFGELTLPAGDVRAVAVVVHGGFWRQAYGLELGRPLAADLADAGLAAWNIEYRRVPVPADSTGSADGDSGGWPRTFDDVAAAVDALAGPVQDAVGGRLPMERVVAVGHSAGGHLATWLAARSGLPAGAPGAGPLVELRGVVSQAGVLDLVDAAERRVGSGAVQALLGGDPSDVPDRYSLASPIARLPIGAPVVCVHGTADVNVPIRQSERFVAAAGDAAELVTLPGVDHMALIDPSSAAWRACRDALERLLKD</sequence>
<accession>A0ABS9TFY8</accession>
<keyword evidence="1" id="KW-0378">Hydrolase</keyword>
<dbReference type="EMBL" id="JAKXMK010000013">
    <property type="protein sequence ID" value="MCH6167442.1"/>
    <property type="molecule type" value="Genomic_DNA"/>
</dbReference>
<dbReference type="InterPro" id="IPR029058">
    <property type="entry name" value="AB_hydrolase_fold"/>
</dbReference>
<dbReference type="Pfam" id="PF20434">
    <property type="entry name" value="BD-FAE"/>
    <property type="match status" value="1"/>
</dbReference>
<organism evidence="3 4">
    <name type="scientific">Pseudonocardia alaniniphila</name>
    <dbReference type="NCBI Taxonomy" id="75291"/>
    <lineage>
        <taxon>Bacteria</taxon>
        <taxon>Bacillati</taxon>
        <taxon>Actinomycetota</taxon>
        <taxon>Actinomycetes</taxon>
        <taxon>Pseudonocardiales</taxon>
        <taxon>Pseudonocardiaceae</taxon>
        <taxon>Pseudonocardia</taxon>
    </lineage>
</organism>
<dbReference type="PANTHER" id="PTHR48081">
    <property type="entry name" value="AB HYDROLASE SUPERFAMILY PROTEIN C4A8.06C"/>
    <property type="match status" value="1"/>
</dbReference>
<gene>
    <name evidence="3" type="ORF">MMF94_17285</name>
</gene>
<proteinExistence type="predicted"/>
<evidence type="ECO:0000313" key="4">
    <source>
        <dbReference type="Proteomes" id="UP001299970"/>
    </source>
</evidence>
<evidence type="ECO:0000313" key="3">
    <source>
        <dbReference type="EMBL" id="MCH6167442.1"/>
    </source>
</evidence>
<dbReference type="InterPro" id="IPR050300">
    <property type="entry name" value="GDXG_lipolytic_enzyme"/>
</dbReference>
<dbReference type="Gene3D" id="3.40.50.1820">
    <property type="entry name" value="alpha/beta hydrolase"/>
    <property type="match status" value="1"/>
</dbReference>
<evidence type="ECO:0000259" key="2">
    <source>
        <dbReference type="Pfam" id="PF20434"/>
    </source>
</evidence>
<name>A0ABS9TFY8_9PSEU</name>
<comment type="caution">
    <text evidence="3">The sequence shown here is derived from an EMBL/GenBank/DDBJ whole genome shotgun (WGS) entry which is preliminary data.</text>
</comment>
<keyword evidence="4" id="KW-1185">Reference proteome</keyword>
<dbReference type="Proteomes" id="UP001299970">
    <property type="component" value="Unassembled WGS sequence"/>
</dbReference>
<dbReference type="InterPro" id="IPR049492">
    <property type="entry name" value="BD-FAE-like_dom"/>
</dbReference>
<protein>
    <submittedName>
        <fullName evidence="3">S9 family peptidase</fullName>
    </submittedName>
</protein>
<evidence type="ECO:0000256" key="1">
    <source>
        <dbReference type="ARBA" id="ARBA00022801"/>
    </source>
</evidence>